<dbReference type="AlphaFoldDB" id="U2WV48"/>
<dbReference type="Gene3D" id="3.30.70.100">
    <property type="match status" value="1"/>
</dbReference>
<dbReference type="RefSeq" id="WP_021776406.1">
    <property type="nucleotide sequence ID" value="NZ_AWXE01000001.1"/>
</dbReference>
<proteinExistence type="predicted"/>
<accession>U2WV48</accession>
<keyword evidence="2" id="KW-1185">Reference proteome</keyword>
<protein>
    <submittedName>
        <fullName evidence="1">Transcriptional regulator AsnC family protein</fullName>
    </submittedName>
</protein>
<dbReference type="InterPro" id="IPR011008">
    <property type="entry name" value="Dimeric_a/b-barrel"/>
</dbReference>
<name>U2WV48_9PROT</name>
<comment type="caution">
    <text evidence="1">The sequence shown here is derived from an EMBL/GenBank/DDBJ whole genome shotgun (WGS) entry which is preliminary data.</text>
</comment>
<dbReference type="OrthoDB" id="4731620at2"/>
<dbReference type="InterPro" id="IPR021667">
    <property type="entry name" value="HapK"/>
</dbReference>
<organism evidence="1 2">
    <name type="scientific">Candidatus Micropelagius thuwalensis</name>
    <dbReference type="NCBI Taxonomy" id="1397666"/>
    <lineage>
        <taxon>Bacteria</taxon>
        <taxon>Pseudomonadati</taxon>
        <taxon>Pseudomonadota</taxon>
        <taxon>Alphaproteobacteria</taxon>
        <taxon>PS1 clade</taxon>
        <taxon>Candidatus Micropelagius</taxon>
    </lineage>
</organism>
<dbReference type="STRING" id="1397666.RS24_00326"/>
<dbReference type="Proteomes" id="UP000016762">
    <property type="component" value="Unassembled WGS sequence"/>
</dbReference>
<reference evidence="1 2" key="1">
    <citation type="journal article" date="2014" name="FEMS Microbiol. Ecol.">
        <title>Genomic differentiation among two strains of the PS1 clade isolated from geographically separated marine habitats.</title>
        <authorList>
            <person name="Jimenez-Infante F."/>
            <person name="Ngugi D.K."/>
            <person name="Alam I."/>
            <person name="Rashid M."/>
            <person name="Baalawi W."/>
            <person name="Kamau A.A."/>
            <person name="Bajic V.B."/>
            <person name="Stingl U."/>
        </authorList>
    </citation>
    <scope>NUCLEOTIDE SEQUENCE [LARGE SCALE GENOMIC DNA]</scope>
    <source>
        <strain evidence="1 2">RS24</strain>
    </source>
</reference>
<dbReference type="Pfam" id="PF11639">
    <property type="entry name" value="HapK"/>
    <property type="match status" value="1"/>
</dbReference>
<evidence type="ECO:0000313" key="2">
    <source>
        <dbReference type="Proteomes" id="UP000016762"/>
    </source>
</evidence>
<evidence type="ECO:0000313" key="1">
    <source>
        <dbReference type="EMBL" id="ERL47388.1"/>
    </source>
</evidence>
<dbReference type="EMBL" id="AWXE01000001">
    <property type="protein sequence ID" value="ERL47388.1"/>
    <property type="molecule type" value="Genomic_DNA"/>
</dbReference>
<dbReference type="SUPFAM" id="SSF54909">
    <property type="entry name" value="Dimeric alpha+beta barrel"/>
    <property type="match status" value="1"/>
</dbReference>
<gene>
    <name evidence="1" type="ORF">RS24_00326</name>
</gene>
<dbReference type="eggNOG" id="ENOG50335I9">
    <property type="taxonomic scope" value="Bacteria"/>
</dbReference>
<sequence length="102" mass="11469">MSKVIVLFNLKEGVSVTAYEDWAQNTDLPMVNKLPGVDNFEVLRTISLFGSDDAAPYQYIEIIDISDMEKFQIALGDETMQRVAQEFQGFADNPIFIATESL</sequence>